<gene>
    <name evidence="2" type="ORF">N180_00920</name>
</gene>
<dbReference type="AlphaFoldDB" id="A0A081PC06"/>
<dbReference type="EMBL" id="JNFF01000117">
    <property type="protein sequence ID" value="KEQ28229.1"/>
    <property type="molecule type" value="Genomic_DNA"/>
</dbReference>
<name>A0A081PC06_9SPHI</name>
<feature type="region of interest" description="Disordered" evidence="1">
    <location>
        <begin position="60"/>
        <end position="79"/>
    </location>
</feature>
<reference evidence="2 3" key="1">
    <citation type="journal article" date="1992" name="Int. J. Syst. Bacteriol.">
        <title>Sphingobacterium antarcticus sp. nov. a Psychrotrophic Bacterium from the Soils of Schirmacher Oasis, Antarctica.</title>
        <authorList>
            <person name="Shivaji S."/>
            <person name="Ray M.K."/>
            <person name="Rao N.S."/>
            <person name="Saiserr L."/>
            <person name="Jagannadham M.V."/>
            <person name="Kumar G.S."/>
            <person name="Reddy G."/>
            <person name="Bhargava P.M."/>
        </authorList>
    </citation>
    <scope>NUCLEOTIDE SEQUENCE [LARGE SCALE GENOMIC DNA]</scope>
    <source>
        <strain evidence="2 3">4BY</strain>
    </source>
</reference>
<comment type="caution">
    <text evidence="2">The sequence shown here is derived from an EMBL/GenBank/DDBJ whole genome shotgun (WGS) entry which is preliminary data.</text>
</comment>
<proteinExistence type="predicted"/>
<organism evidence="2 3">
    <name type="scientific">Pedobacter antarcticus 4BY</name>
    <dbReference type="NCBI Taxonomy" id="1358423"/>
    <lineage>
        <taxon>Bacteria</taxon>
        <taxon>Pseudomonadati</taxon>
        <taxon>Bacteroidota</taxon>
        <taxon>Sphingobacteriia</taxon>
        <taxon>Sphingobacteriales</taxon>
        <taxon>Sphingobacteriaceae</taxon>
        <taxon>Pedobacter</taxon>
    </lineage>
</organism>
<evidence type="ECO:0000313" key="2">
    <source>
        <dbReference type="EMBL" id="KEQ28229.1"/>
    </source>
</evidence>
<accession>A0A081PC06</accession>
<evidence type="ECO:0000256" key="1">
    <source>
        <dbReference type="SAM" id="MobiDB-lite"/>
    </source>
</evidence>
<keyword evidence="3" id="KW-1185">Reference proteome</keyword>
<protein>
    <submittedName>
        <fullName evidence="2">Uncharacterized protein</fullName>
    </submittedName>
</protein>
<evidence type="ECO:0000313" key="3">
    <source>
        <dbReference type="Proteomes" id="UP000028007"/>
    </source>
</evidence>
<dbReference type="Proteomes" id="UP000028007">
    <property type="component" value="Unassembled WGS sequence"/>
</dbReference>
<sequence>MNTKSFNRKTWLGAMFTFVLVAVLGLTFAFKPAKPAVEKKVQPSLYWYSISPTNTLQAQLNTSPQTKDDSMENGANSLTNCKDETPKVCIIGYDSEQTLGTSIPSSVANDHSIRFSR</sequence>